<evidence type="ECO:0000256" key="4">
    <source>
        <dbReference type="ARBA" id="ARBA00022763"/>
    </source>
</evidence>
<dbReference type="SMART" id="SM01287">
    <property type="entry name" value="Rtt106"/>
    <property type="match status" value="1"/>
</dbReference>
<evidence type="ECO:0000256" key="6">
    <source>
        <dbReference type="ARBA" id="ARBA00023163"/>
    </source>
</evidence>
<protein>
    <recommendedName>
        <fullName evidence="9">FACT complex subunit POB3</fullName>
    </recommendedName>
</protein>
<dbReference type="InterPro" id="IPR050454">
    <property type="entry name" value="RTT106/SSRP1_HistChap/FACT"/>
</dbReference>
<dbReference type="Pfam" id="PF21103">
    <property type="entry name" value="PH1_SSRP1-like"/>
    <property type="match status" value="1"/>
</dbReference>
<dbReference type="GO" id="GO:0003677">
    <property type="term" value="F:DNA binding"/>
    <property type="evidence" value="ECO:0007669"/>
    <property type="project" value="InterPro"/>
</dbReference>
<feature type="compositionally biased region" description="Acidic residues" evidence="10">
    <location>
        <begin position="524"/>
        <end position="539"/>
    </location>
</feature>
<proteinExistence type="inferred from homology"/>
<dbReference type="PRINTS" id="PR00887">
    <property type="entry name" value="SSRCOGNITION"/>
</dbReference>
<dbReference type="SUPFAM" id="SSF50729">
    <property type="entry name" value="PH domain-like"/>
    <property type="match status" value="1"/>
</dbReference>
<dbReference type="Pfam" id="PF03531">
    <property type="entry name" value="SSrecog"/>
    <property type="match status" value="1"/>
</dbReference>
<dbReference type="Proteomes" id="UP000188320">
    <property type="component" value="Unassembled WGS sequence"/>
</dbReference>
<dbReference type="Pfam" id="PF08512">
    <property type="entry name" value="Rttp106-like_middle"/>
    <property type="match status" value="1"/>
</dbReference>
<name>A0A1R1PYP2_ZANCU</name>
<dbReference type="InterPro" id="IPR011993">
    <property type="entry name" value="PH-like_dom_sf"/>
</dbReference>
<comment type="function">
    <text evidence="9">Component of the FACT complex, a general chromatin factor that acts to reorganize nucleosomes. The FACT complex is involved in multiple processes that require DNA as a template such as mRNA elongation, DNA replication and DNA repair. During transcription elongation the FACT complex acts as a histone chaperone that both destabilizes and restores nucleosomal structure. It facilitates the passage of RNA polymerase II and transcription by promoting the dissociation of one histone H2A-H2B dimer from the nucleosome, then subsequently promotes the reestablishment of the nucleosome following the passage of RNA polymerase II.</text>
</comment>
<reference evidence="13" key="1">
    <citation type="submission" date="2017-01" db="EMBL/GenBank/DDBJ databases">
        <authorList>
            <person name="Wang Y."/>
            <person name="White M."/>
            <person name="Kvist S."/>
            <person name="Moncalvo J.-M."/>
        </authorList>
    </citation>
    <scope>NUCLEOTIDE SEQUENCE [LARGE SCALE GENOMIC DNA]</scope>
    <source>
        <strain evidence="13">COL-18-3</strain>
    </source>
</reference>
<dbReference type="PANTHER" id="PTHR45849:SF1">
    <property type="entry name" value="FACT COMPLEX SUBUNIT SSRP1"/>
    <property type="match status" value="1"/>
</dbReference>
<keyword evidence="6 9" id="KW-0804">Transcription</keyword>
<evidence type="ECO:0000256" key="7">
    <source>
        <dbReference type="ARBA" id="ARBA00023204"/>
    </source>
</evidence>
<dbReference type="InterPro" id="IPR024954">
    <property type="entry name" value="SSRP1_DD"/>
</dbReference>
<dbReference type="InterPro" id="IPR048993">
    <property type="entry name" value="SSRP1-like_PH1"/>
</dbReference>
<evidence type="ECO:0000256" key="3">
    <source>
        <dbReference type="ARBA" id="ARBA00022705"/>
    </source>
</evidence>
<comment type="subcellular location">
    <subcellularLocation>
        <location evidence="9">Nucleus</location>
    </subcellularLocation>
    <subcellularLocation>
        <location evidence="9">Chromosome</location>
    </subcellularLocation>
</comment>
<dbReference type="EMBL" id="LSSK01000018">
    <property type="protein sequence ID" value="OMH86073.1"/>
    <property type="molecule type" value="Genomic_DNA"/>
</dbReference>
<evidence type="ECO:0000256" key="9">
    <source>
        <dbReference type="RuleBase" id="RU364013"/>
    </source>
</evidence>
<comment type="caution">
    <text evidence="12">The sequence shown here is derived from an EMBL/GenBank/DDBJ whole genome shotgun (WGS) entry which is preliminary data.</text>
</comment>
<feature type="compositionally biased region" description="Acidic residues" evidence="10">
    <location>
        <begin position="505"/>
        <end position="517"/>
    </location>
</feature>
<dbReference type="Pfam" id="PF17292">
    <property type="entry name" value="POB3_N"/>
    <property type="match status" value="1"/>
</dbReference>
<dbReference type="InterPro" id="IPR038167">
    <property type="entry name" value="SSRP1_sf"/>
</dbReference>
<dbReference type="CDD" id="cd13230">
    <property type="entry name" value="PH1_SSRP1-like"/>
    <property type="match status" value="1"/>
</dbReference>
<keyword evidence="13" id="KW-1185">Reference proteome</keyword>
<dbReference type="FunFam" id="2.30.29.150:FF:000001">
    <property type="entry name" value="Fact complex subunit ssrp1"/>
    <property type="match status" value="1"/>
</dbReference>
<organism evidence="12 13">
    <name type="scientific">Zancudomyces culisetae</name>
    <name type="common">Gut fungus</name>
    <name type="synonym">Smittium culisetae</name>
    <dbReference type="NCBI Taxonomy" id="1213189"/>
    <lineage>
        <taxon>Eukaryota</taxon>
        <taxon>Fungi</taxon>
        <taxon>Fungi incertae sedis</taxon>
        <taxon>Zoopagomycota</taxon>
        <taxon>Kickxellomycotina</taxon>
        <taxon>Harpellomycetes</taxon>
        <taxon>Harpellales</taxon>
        <taxon>Legeriomycetaceae</taxon>
        <taxon>Zancudomyces</taxon>
    </lineage>
</organism>
<dbReference type="InterPro" id="IPR035417">
    <property type="entry name" value="SSRP1/POB3_N"/>
</dbReference>
<dbReference type="Gene3D" id="2.30.29.220">
    <property type="entry name" value="Structure-specific recognition protein (SSRP1)"/>
    <property type="match status" value="1"/>
</dbReference>
<evidence type="ECO:0000313" key="12">
    <source>
        <dbReference type="EMBL" id="OMH86073.1"/>
    </source>
</evidence>
<dbReference type="GO" id="GO:0035101">
    <property type="term" value="C:FACT complex"/>
    <property type="evidence" value="ECO:0007669"/>
    <property type="project" value="TreeGrafter"/>
</dbReference>
<dbReference type="InterPro" id="IPR013719">
    <property type="entry name" value="RTT106/SPT16-like_middle_dom"/>
</dbReference>
<dbReference type="PANTHER" id="PTHR45849">
    <property type="entry name" value="FACT COMPLEX SUBUNIT SSRP1"/>
    <property type="match status" value="1"/>
</dbReference>
<dbReference type="CDD" id="cd13231">
    <property type="entry name" value="PH2_SSRP1-like"/>
    <property type="match status" value="1"/>
</dbReference>
<feature type="domain" description="Histone chaperone RTT106/FACT complex subunit SPT16-like middle" evidence="11">
    <location>
        <begin position="384"/>
        <end position="478"/>
    </location>
</feature>
<dbReference type="GO" id="GO:0006260">
    <property type="term" value="P:DNA replication"/>
    <property type="evidence" value="ECO:0007669"/>
    <property type="project" value="UniProtKB-KW"/>
</dbReference>
<evidence type="ECO:0000256" key="8">
    <source>
        <dbReference type="ARBA" id="ARBA00023242"/>
    </source>
</evidence>
<keyword evidence="5 9" id="KW-0805">Transcription regulation</keyword>
<sequence>MAELRTSFPNIYLASKSYINARGEVRLGQSGIGWKPATDQDIQTVKASKINGISAETGLLVIQSAEIQQIIWQRVGRMYGIRIVLKNGTNHRLDGFDRDVYDDLKEAIGKYFHGITLENRELNVKGYNWGKAEFEGTNLVFRTENKPTFDLPLETVANTNLVGKSEVSIELQSAPEIAGKKRKNQFDELVEIRFYVPGVVAKDMTNKDSGGSDQEQEQSETSAAQVFYETVKSKADLGQISGKSIVNFSEVLCLTPRGRYNIDMYPKFLRLRGKTYDYKIMYEHVLKLFLVTKPDEMHVLFVINLSPPIRQGQTRYPFLVFQFLRDEEKEVVLNLDSETIKDKYDNQIMKRYEEPLYKTISELFKVFVAKKPIVPDTYRTIHGAQGAKCSLKANEGILYPLNRGILFVPKPAQFVAYSEINSVVFSRVGSGSASSGRTFDIVINSHTGTDIQFSSFNREEFDGLFNYLKEKNVKVLSDISEKATVSYAETDQSSDGEGSARGAQDSDEDESSVDEDFVAGSESDVPEEYNEDYSSENDE</sequence>
<dbReference type="InterPro" id="IPR000969">
    <property type="entry name" value="SSRP1/POB3"/>
</dbReference>
<dbReference type="GO" id="GO:0042393">
    <property type="term" value="F:histone binding"/>
    <property type="evidence" value="ECO:0007669"/>
    <property type="project" value="TreeGrafter"/>
</dbReference>
<dbReference type="Gene3D" id="2.30.29.30">
    <property type="entry name" value="Pleckstrin-homology domain (PH domain)/Phosphotyrosine-binding domain (PTB)"/>
    <property type="match status" value="2"/>
</dbReference>
<dbReference type="OrthoDB" id="498543at2759"/>
<accession>A0A1R1PYP2</accession>
<gene>
    <name evidence="12" type="ORF">AX774_g351</name>
</gene>
<dbReference type="GO" id="GO:0006281">
    <property type="term" value="P:DNA repair"/>
    <property type="evidence" value="ECO:0007669"/>
    <property type="project" value="UniProtKB-KW"/>
</dbReference>
<dbReference type="GO" id="GO:0031491">
    <property type="term" value="F:nucleosome binding"/>
    <property type="evidence" value="ECO:0007669"/>
    <property type="project" value="TreeGrafter"/>
</dbReference>
<evidence type="ECO:0000256" key="10">
    <source>
        <dbReference type="SAM" id="MobiDB-lite"/>
    </source>
</evidence>
<evidence type="ECO:0000313" key="13">
    <source>
        <dbReference type="Proteomes" id="UP000188320"/>
    </source>
</evidence>
<evidence type="ECO:0000259" key="11">
    <source>
        <dbReference type="SMART" id="SM01287"/>
    </source>
</evidence>
<keyword evidence="4 9" id="KW-0227">DNA damage</keyword>
<keyword evidence="7 9" id="KW-0234">DNA repair</keyword>
<keyword evidence="8 9" id="KW-0539">Nucleus</keyword>
<keyword evidence="3 9" id="KW-0235">DNA replication</keyword>
<evidence type="ECO:0000256" key="1">
    <source>
        <dbReference type="ARBA" id="ARBA00010060"/>
    </source>
</evidence>
<dbReference type="AlphaFoldDB" id="A0A1R1PYP2"/>
<comment type="similarity">
    <text evidence="1 9">Belongs to the SSRP1 family.</text>
</comment>
<evidence type="ECO:0000256" key="5">
    <source>
        <dbReference type="ARBA" id="ARBA00023015"/>
    </source>
</evidence>
<keyword evidence="2 9" id="KW-0158">Chromosome</keyword>
<feature type="compositionally biased region" description="Polar residues" evidence="10">
    <location>
        <begin position="487"/>
        <end position="496"/>
    </location>
</feature>
<dbReference type="Gene3D" id="2.30.29.150">
    <property type="match status" value="1"/>
</dbReference>
<evidence type="ECO:0000256" key="2">
    <source>
        <dbReference type="ARBA" id="ARBA00022454"/>
    </source>
</evidence>
<feature type="region of interest" description="Disordered" evidence="10">
    <location>
        <begin position="487"/>
        <end position="539"/>
    </location>
</feature>